<dbReference type="GO" id="GO:0046872">
    <property type="term" value="F:metal ion binding"/>
    <property type="evidence" value="ECO:0007669"/>
    <property type="project" value="UniProtKB-KW"/>
</dbReference>
<accession>A0A225VEN6</accession>
<comment type="caution">
    <text evidence="4">The sequence shown here is derived from an EMBL/GenBank/DDBJ whole genome shotgun (WGS) entry which is preliminary data.</text>
</comment>
<sequence length="107" mass="12734">MHMVHAFKKILGAITTSEQEFFNKKLVKIRIRTEHCIVLVKGRFQYFRGIRILVCTKDHLRRILRLFQCALVLHNLLSRDPHPPELDVDVDVERRRAARYNSEKRAL</sequence>
<dbReference type="Pfam" id="PF13359">
    <property type="entry name" value="DDE_Tnp_4"/>
    <property type="match status" value="1"/>
</dbReference>
<feature type="domain" description="DDE Tnp4" evidence="3">
    <location>
        <begin position="14"/>
        <end position="75"/>
    </location>
</feature>
<keyword evidence="2" id="KW-0479">Metal-binding</keyword>
<evidence type="ECO:0000256" key="2">
    <source>
        <dbReference type="ARBA" id="ARBA00022723"/>
    </source>
</evidence>
<reference evidence="5" key="1">
    <citation type="submission" date="2017-03" db="EMBL/GenBank/DDBJ databases">
        <title>Phytopthora megakarya and P. palmivora, two closely related causual agents of cacao black pod achieved similar genome size and gene model numbers by different mechanisms.</title>
        <authorList>
            <person name="Ali S."/>
            <person name="Shao J."/>
            <person name="Larry D.J."/>
            <person name="Kronmiller B."/>
            <person name="Shen D."/>
            <person name="Strem M.D."/>
            <person name="Melnick R.L."/>
            <person name="Guiltinan M.J."/>
            <person name="Tyler B.M."/>
            <person name="Meinhardt L.W."/>
            <person name="Bailey B.A."/>
        </authorList>
    </citation>
    <scope>NUCLEOTIDE SEQUENCE [LARGE SCALE GENOMIC DNA]</scope>
    <source>
        <strain evidence="5">zdho120</strain>
    </source>
</reference>
<dbReference type="InterPro" id="IPR027806">
    <property type="entry name" value="HARBI1_dom"/>
</dbReference>
<evidence type="ECO:0000313" key="4">
    <source>
        <dbReference type="EMBL" id="OWZ03584.1"/>
    </source>
</evidence>
<name>A0A225VEN6_9STRA</name>
<evidence type="ECO:0000313" key="5">
    <source>
        <dbReference type="Proteomes" id="UP000198211"/>
    </source>
</evidence>
<gene>
    <name evidence="4" type="ORF">PHMEG_00024658</name>
</gene>
<dbReference type="OrthoDB" id="126818at2759"/>
<keyword evidence="5" id="KW-1185">Reference proteome</keyword>
<organism evidence="4 5">
    <name type="scientific">Phytophthora megakarya</name>
    <dbReference type="NCBI Taxonomy" id="4795"/>
    <lineage>
        <taxon>Eukaryota</taxon>
        <taxon>Sar</taxon>
        <taxon>Stramenopiles</taxon>
        <taxon>Oomycota</taxon>
        <taxon>Peronosporomycetes</taxon>
        <taxon>Peronosporales</taxon>
        <taxon>Peronosporaceae</taxon>
        <taxon>Phytophthora</taxon>
    </lineage>
</organism>
<dbReference type="AlphaFoldDB" id="A0A225VEN6"/>
<dbReference type="Proteomes" id="UP000198211">
    <property type="component" value="Unassembled WGS sequence"/>
</dbReference>
<comment type="cofactor">
    <cofactor evidence="1">
        <name>a divalent metal cation</name>
        <dbReference type="ChEBI" id="CHEBI:60240"/>
    </cofactor>
</comment>
<protein>
    <recommendedName>
        <fullName evidence="3">DDE Tnp4 domain-containing protein</fullName>
    </recommendedName>
</protein>
<proteinExistence type="predicted"/>
<dbReference type="EMBL" id="NBNE01005434">
    <property type="protein sequence ID" value="OWZ03584.1"/>
    <property type="molecule type" value="Genomic_DNA"/>
</dbReference>
<evidence type="ECO:0000259" key="3">
    <source>
        <dbReference type="Pfam" id="PF13359"/>
    </source>
</evidence>
<evidence type="ECO:0000256" key="1">
    <source>
        <dbReference type="ARBA" id="ARBA00001968"/>
    </source>
</evidence>